<organism evidence="2">
    <name type="scientific">Serpula lacrymans var. lacrymans (strain S7.3)</name>
    <name type="common">Dry rot fungus</name>
    <dbReference type="NCBI Taxonomy" id="936435"/>
    <lineage>
        <taxon>Eukaryota</taxon>
        <taxon>Fungi</taxon>
        <taxon>Dikarya</taxon>
        <taxon>Basidiomycota</taxon>
        <taxon>Agaricomycotina</taxon>
        <taxon>Agaricomycetes</taxon>
        <taxon>Agaricomycetidae</taxon>
        <taxon>Boletales</taxon>
        <taxon>Coniophorineae</taxon>
        <taxon>Serpulaceae</taxon>
        <taxon>Serpula</taxon>
    </lineage>
</organism>
<dbReference type="EMBL" id="GL945474">
    <property type="protein sequence ID" value="EGO04434.1"/>
    <property type="molecule type" value="Genomic_DNA"/>
</dbReference>
<gene>
    <name evidence="1" type="ORF">SERLA73DRAFT_148946</name>
</gene>
<name>F8PGZ7_SERL3</name>
<evidence type="ECO:0000313" key="1">
    <source>
        <dbReference type="EMBL" id="EGO04434.1"/>
    </source>
</evidence>
<protein>
    <submittedName>
        <fullName evidence="1">Uncharacterized protein</fullName>
    </submittedName>
</protein>
<evidence type="ECO:0000313" key="2">
    <source>
        <dbReference type="Proteomes" id="UP000008063"/>
    </source>
</evidence>
<proteinExistence type="predicted"/>
<sequence>MQDYPEEGDGTMSQGRFYVDPERVIAPTSTFMQTFVKIQADPLEFSGFTDPSAHFATQMPNPLHTKSGGWLCGATWTPQETRNEILQQVDISLKSGGTEKVKNAGTNSGICDSTSASIVQQLLAQCKQLQKREAGKPALPESEVCQRLEQELETLLRGSMLDNNINPLLGMPAVVIHQDTPTEILHTVLLGVTQLESISKNGLNSVQLEAEYIYCFKGSLIGKHFKNLAQFLKMSWTLRVSLATW</sequence>
<reference evidence="2" key="1">
    <citation type="journal article" date="2011" name="Science">
        <title>The plant cell wall-decomposing machinery underlies the functional diversity of forest fungi.</title>
        <authorList>
            <person name="Eastwood D.C."/>
            <person name="Floudas D."/>
            <person name="Binder M."/>
            <person name="Majcherczyk A."/>
            <person name="Schneider P."/>
            <person name="Aerts A."/>
            <person name="Asiegbu F.O."/>
            <person name="Baker S.E."/>
            <person name="Barry K."/>
            <person name="Bendiksby M."/>
            <person name="Blumentritt M."/>
            <person name="Coutinho P.M."/>
            <person name="Cullen D."/>
            <person name="de Vries R.P."/>
            <person name="Gathman A."/>
            <person name="Goodell B."/>
            <person name="Henrissat B."/>
            <person name="Ihrmark K."/>
            <person name="Kauserud H."/>
            <person name="Kohler A."/>
            <person name="LaButti K."/>
            <person name="Lapidus A."/>
            <person name="Lavin J.L."/>
            <person name="Lee Y.-H."/>
            <person name="Lindquist E."/>
            <person name="Lilly W."/>
            <person name="Lucas S."/>
            <person name="Morin E."/>
            <person name="Murat C."/>
            <person name="Oguiza J.A."/>
            <person name="Park J."/>
            <person name="Pisabarro A.G."/>
            <person name="Riley R."/>
            <person name="Rosling A."/>
            <person name="Salamov A."/>
            <person name="Schmidt O."/>
            <person name="Schmutz J."/>
            <person name="Skrede I."/>
            <person name="Stenlid J."/>
            <person name="Wiebenga A."/>
            <person name="Xie X."/>
            <person name="Kuees U."/>
            <person name="Hibbett D.S."/>
            <person name="Hoffmeister D."/>
            <person name="Hoegberg N."/>
            <person name="Martin F."/>
            <person name="Grigoriev I.V."/>
            <person name="Watkinson S.C."/>
        </authorList>
    </citation>
    <scope>NUCLEOTIDE SEQUENCE [LARGE SCALE GENOMIC DNA]</scope>
    <source>
        <strain evidence="2">strain S7.3</strain>
    </source>
</reference>
<accession>F8PGZ7</accession>
<dbReference type="HOGENOM" id="CLU_1134149_0_0_1"/>
<dbReference type="STRING" id="936435.F8PGZ7"/>
<dbReference type="InParanoid" id="F8PGZ7"/>
<dbReference type="Proteomes" id="UP000008063">
    <property type="component" value="Unassembled WGS sequence"/>
</dbReference>
<dbReference type="AlphaFoldDB" id="F8PGZ7"/>
<keyword evidence="2" id="KW-1185">Reference proteome</keyword>